<evidence type="ECO:0000313" key="2">
    <source>
        <dbReference type="EMBL" id="SFV58147.1"/>
    </source>
</evidence>
<dbReference type="InterPro" id="IPR003746">
    <property type="entry name" value="DUF167"/>
</dbReference>
<dbReference type="Gene3D" id="3.30.1200.10">
    <property type="entry name" value="YggU-like"/>
    <property type="match status" value="1"/>
</dbReference>
<dbReference type="SMART" id="SM01152">
    <property type="entry name" value="DUF167"/>
    <property type="match status" value="1"/>
</dbReference>
<dbReference type="SUPFAM" id="SSF69786">
    <property type="entry name" value="YggU-like"/>
    <property type="match status" value="1"/>
</dbReference>
<organism evidence="2">
    <name type="scientific">hydrothermal vent metagenome</name>
    <dbReference type="NCBI Taxonomy" id="652676"/>
    <lineage>
        <taxon>unclassified sequences</taxon>
        <taxon>metagenomes</taxon>
        <taxon>ecological metagenomes</taxon>
    </lineage>
</organism>
<name>A0A1W1BXF0_9ZZZZ</name>
<comment type="similarity">
    <text evidence="1">Belongs to the UPF0235 family.</text>
</comment>
<gene>
    <name evidence="2" type="ORF">MNB_SV-8-1265</name>
</gene>
<accession>A0A1W1BXF0</accession>
<dbReference type="NCBIfam" id="TIGR00251">
    <property type="entry name" value="DUF167 family protein"/>
    <property type="match status" value="1"/>
</dbReference>
<evidence type="ECO:0000256" key="1">
    <source>
        <dbReference type="ARBA" id="ARBA00010364"/>
    </source>
</evidence>
<dbReference type="AlphaFoldDB" id="A0A1W1BXF0"/>
<dbReference type="HAMAP" id="MF_00634">
    <property type="entry name" value="UPF0235"/>
    <property type="match status" value="1"/>
</dbReference>
<protein>
    <submittedName>
        <fullName evidence="2">COG1872</fullName>
    </submittedName>
</protein>
<reference evidence="2" key="1">
    <citation type="submission" date="2016-10" db="EMBL/GenBank/DDBJ databases">
        <authorList>
            <person name="de Groot N.N."/>
        </authorList>
    </citation>
    <scope>NUCLEOTIDE SEQUENCE</scope>
</reference>
<proteinExistence type="inferred from homology"/>
<dbReference type="InterPro" id="IPR036591">
    <property type="entry name" value="YggU-like_sf"/>
</dbReference>
<dbReference type="EMBL" id="FPHD01000048">
    <property type="protein sequence ID" value="SFV58147.1"/>
    <property type="molecule type" value="Genomic_DNA"/>
</dbReference>
<dbReference type="Pfam" id="PF02594">
    <property type="entry name" value="DUF167"/>
    <property type="match status" value="1"/>
</dbReference>
<sequence>MAKKRESWMSAEELADRAALGEFHPKNMDSFYSWDNNILVLNILGTPNAKRDVIGKPKGNQLQISVTANPIRGNATGYMVRWLAKEFDVKLDNIEVVFGRANVNKQLRITEPKKLLNVIVKAEEKQK</sequence>